<gene>
    <name evidence="1" type="ORF">GCM10008942_07470</name>
</gene>
<proteinExistence type="predicted"/>
<accession>A0ABP3P9P7</accession>
<evidence type="ECO:0000313" key="2">
    <source>
        <dbReference type="Proteomes" id="UP001499951"/>
    </source>
</evidence>
<evidence type="ECO:0000313" key="1">
    <source>
        <dbReference type="EMBL" id="GAA0561548.1"/>
    </source>
</evidence>
<protein>
    <submittedName>
        <fullName evidence="1">Uncharacterized protein</fullName>
    </submittedName>
</protein>
<dbReference type="Proteomes" id="UP001499951">
    <property type="component" value="Unassembled WGS sequence"/>
</dbReference>
<comment type="caution">
    <text evidence="1">The sequence shown here is derived from an EMBL/GenBank/DDBJ whole genome shotgun (WGS) entry which is preliminary data.</text>
</comment>
<reference evidence="2" key="1">
    <citation type="journal article" date="2019" name="Int. J. Syst. Evol. Microbiol.">
        <title>The Global Catalogue of Microorganisms (GCM) 10K type strain sequencing project: providing services to taxonomists for standard genome sequencing and annotation.</title>
        <authorList>
            <consortium name="The Broad Institute Genomics Platform"/>
            <consortium name="The Broad Institute Genome Sequencing Center for Infectious Disease"/>
            <person name="Wu L."/>
            <person name="Ma J."/>
        </authorList>
    </citation>
    <scope>NUCLEOTIDE SEQUENCE [LARGE SCALE GENOMIC DNA]</scope>
    <source>
        <strain evidence="2">JCM 15089</strain>
    </source>
</reference>
<name>A0ABP3P9P7_9PROT</name>
<organism evidence="1 2">
    <name type="scientific">Rhizomicrobium electricum</name>
    <dbReference type="NCBI Taxonomy" id="480070"/>
    <lineage>
        <taxon>Bacteria</taxon>
        <taxon>Pseudomonadati</taxon>
        <taxon>Pseudomonadota</taxon>
        <taxon>Alphaproteobacteria</taxon>
        <taxon>Micropepsales</taxon>
        <taxon>Micropepsaceae</taxon>
        <taxon>Rhizomicrobium</taxon>
    </lineage>
</organism>
<dbReference type="EMBL" id="BAAADD010000002">
    <property type="protein sequence ID" value="GAA0561548.1"/>
    <property type="molecule type" value="Genomic_DNA"/>
</dbReference>
<keyword evidence="2" id="KW-1185">Reference proteome</keyword>
<sequence length="71" mass="7987">MDQESHVTSLSAYRLSRVYAEGWNKARDLSANERAQVDLSGPDTLNPYAVEPQRARWMEGFTKACSSLPNL</sequence>